<accession>A0ABX0WPN5</accession>
<protein>
    <submittedName>
        <fullName evidence="2">mRNA-degrading endonuclease RelE of RelBE toxin-antitoxin system</fullName>
    </submittedName>
</protein>
<dbReference type="EMBL" id="JAATIZ010000001">
    <property type="protein sequence ID" value="NJB64353.1"/>
    <property type="molecule type" value="Genomic_DNA"/>
</dbReference>
<feature type="region of interest" description="Disordered" evidence="1">
    <location>
        <begin position="89"/>
        <end position="113"/>
    </location>
</feature>
<feature type="compositionally biased region" description="Basic and acidic residues" evidence="1">
    <location>
        <begin position="90"/>
        <end position="104"/>
    </location>
</feature>
<dbReference type="RefSeq" id="WP_167660553.1">
    <property type="nucleotide sequence ID" value="NZ_JAATIZ010000001.1"/>
</dbReference>
<gene>
    <name evidence="2" type="ORF">GGR41_000574</name>
</gene>
<keyword evidence="2" id="KW-0255">Endonuclease</keyword>
<proteinExistence type="predicted"/>
<comment type="caution">
    <text evidence="2">The sequence shown here is derived from an EMBL/GenBank/DDBJ whole genome shotgun (WGS) entry which is preliminary data.</text>
</comment>
<sequence length="113" mass="12886">MRTVIETPTFQKQAASIWSKDEREAFIDWIAQNPDAGDVIQDAQGARKVRWARKGTGKSGGARIIYYHLVDDQVILLLTAYAKAAQESISPKEIKDKRRNHEIPQRPTKPRSR</sequence>
<keyword evidence="2" id="KW-0540">Nuclease</keyword>
<reference evidence="2 3" key="1">
    <citation type="submission" date="2020-03" db="EMBL/GenBank/DDBJ databases">
        <title>Genomic Encyclopedia of Type Strains, Phase IV (KMG-IV): sequencing the most valuable type-strain genomes for metagenomic binning, comparative biology and taxonomic classification.</title>
        <authorList>
            <person name="Goeker M."/>
        </authorList>
    </citation>
    <scope>NUCLEOTIDE SEQUENCE [LARGE SCALE GENOMIC DNA]</scope>
    <source>
        <strain evidence="2 3">DSM 26613</strain>
    </source>
</reference>
<evidence type="ECO:0000313" key="3">
    <source>
        <dbReference type="Proteomes" id="UP000783934"/>
    </source>
</evidence>
<name>A0ABX0WPN5_9BURK</name>
<dbReference type="Proteomes" id="UP000783934">
    <property type="component" value="Unassembled WGS sequence"/>
</dbReference>
<evidence type="ECO:0000313" key="2">
    <source>
        <dbReference type="EMBL" id="NJB64353.1"/>
    </source>
</evidence>
<dbReference type="GO" id="GO:0004519">
    <property type="term" value="F:endonuclease activity"/>
    <property type="evidence" value="ECO:0007669"/>
    <property type="project" value="UniProtKB-KW"/>
</dbReference>
<keyword evidence="2" id="KW-0378">Hydrolase</keyword>
<dbReference type="InterPro" id="IPR009387">
    <property type="entry name" value="HigB-2"/>
</dbReference>
<organism evidence="2 3">
    <name type="scientific">Paenalcaligenes hominis</name>
    <dbReference type="NCBI Taxonomy" id="643674"/>
    <lineage>
        <taxon>Bacteria</taxon>
        <taxon>Pseudomonadati</taxon>
        <taxon>Pseudomonadota</taxon>
        <taxon>Betaproteobacteria</taxon>
        <taxon>Burkholderiales</taxon>
        <taxon>Alcaligenaceae</taxon>
        <taxon>Paenalcaligenes</taxon>
    </lineage>
</organism>
<evidence type="ECO:0000256" key="1">
    <source>
        <dbReference type="SAM" id="MobiDB-lite"/>
    </source>
</evidence>
<dbReference type="PIRSF" id="PIRSF039032">
    <property type="entry name" value="HigB-2"/>
    <property type="match status" value="1"/>
</dbReference>
<keyword evidence="3" id="KW-1185">Reference proteome</keyword>